<comment type="caution">
    <text evidence="1">The sequence shown here is derived from an EMBL/GenBank/DDBJ whole genome shotgun (WGS) entry which is preliminary data.</text>
</comment>
<name>A0A2S4PIW1_9PEZI</name>
<dbReference type="Proteomes" id="UP000237438">
    <property type="component" value="Unassembled WGS sequence"/>
</dbReference>
<dbReference type="AlphaFoldDB" id="A0A2S4PIW1"/>
<proteinExistence type="predicted"/>
<reference evidence="1 2" key="1">
    <citation type="submission" date="2017-10" db="EMBL/GenBank/DDBJ databases">
        <title>Development of genomic resources for the powdery mildew, Erysiphe pulchra.</title>
        <authorList>
            <person name="Wadl P.A."/>
            <person name="Mack B.M."/>
            <person name="Moore G."/>
            <person name="Beltz S.B."/>
        </authorList>
    </citation>
    <scope>NUCLEOTIDE SEQUENCE [LARGE SCALE GENOMIC DNA]</scope>
    <source>
        <strain evidence="1">Cflorida</strain>
    </source>
</reference>
<dbReference type="OrthoDB" id="2013098at2759"/>
<accession>A0A2S4PIW1</accession>
<protein>
    <submittedName>
        <fullName evidence="1">Uncharacterized protein</fullName>
    </submittedName>
</protein>
<gene>
    <name evidence="1" type="ORF">EPUL_006742</name>
</gene>
<keyword evidence="2" id="KW-1185">Reference proteome</keyword>
<dbReference type="Pfam" id="PF14223">
    <property type="entry name" value="Retrotran_gag_2"/>
    <property type="match status" value="1"/>
</dbReference>
<sequence>MSTYEIMRALKHAPLLTKPNFTRWKRLFLQVITNLHLVELLTKELPDPKVGEDKSKLFDMDGNLKAALLQLIPEDIFYIIEDKDTSREMWESIQEYFRPYGQFTINSLLEDFWKFSMEEGTDVDIFAEELIKKQVKIASEDISMRPSDSIMKNRLLDHFDSYSSGHYSGAVTVLRNDASVSFNVAVNSLRSNQMNYKRAHPEPVIAFVKEDKKSSDRTSISHPAIAKICAHCKRKGHIRESCFVWLEML</sequence>
<dbReference type="EMBL" id="PEDP01005625">
    <property type="protein sequence ID" value="POS81955.1"/>
    <property type="molecule type" value="Genomic_DNA"/>
</dbReference>
<evidence type="ECO:0000313" key="1">
    <source>
        <dbReference type="EMBL" id="POS81955.1"/>
    </source>
</evidence>
<organism evidence="1 2">
    <name type="scientific">Erysiphe pulchra</name>
    <dbReference type="NCBI Taxonomy" id="225359"/>
    <lineage>
        <taxon>Eukaryota</taxon>
        <taxon>Fungi</taxon>
        <taxon>Dikarya</taxon>
        <taxon>Ascomycota</taxon>
        <taxon>Pezizomycotina</taxon>
        <taxon>Leotiomycetes</taxon>
        <taxon>Erysiphales</taxon>
        <taxon>Erysiphaceae</taxon>
        <taxon>Erysiphe</taxon>
    </lineage>
</organism>
<evidence type="ECO:0000313" key="2">
    <source>
        <dbReference type="Proteomes" id="UP000237438"/>
    </source>
</evidence>